<protein>
    <submittedName>
        <fullName evidence="1">Uncharacterized protein</fullName>
    </submittedName>
</protein>
<dbReference type="EMBL" id="BSNL01000001">
    <property type="protein sequence ID" value="GLQ27111.1"/>
    <property type="molecule type" value="Genomic_DNA"/>
</dbReference>
<evidence type="ECO:0000313" key="1">
    <source>
        <dbReference type="EMBL" id="GLQ27111.1"/>
    </source>
</evidence>
<accession>A0ABQ5VJ34</accession>
<reference evidence="1" key="1">
    <citation type="journal article" date="2014" name="Int. J. Syst. Evol. Microbiol.">
        <title>Complete genome of a new Firmicutes species belonging to the dominant human colonic microbiota ('Ruminococcus bicirculans') reveals two chromosomes and a selective capacity to utilize plant glucans.</title>
        <authorList>
            <consortium name="NISC Comparative Sequencing Program"/>
            <person name="Wegmann U."/>
            <person name="Louis P."/>
            <person name="Goesmann A."/>
            <person name="Henrissat B."/>
            <person name="Duncan S.H."/>
            <person name="Flint H.J."/>
        </authorList>
    </citation>
    <scope>NUCLEOTIDE SEQUENCE</scope>
    <source>
        <strain evidence="1">NBRC 109915</strain>
    </source>
</reference>
<comment type="caution">
    <text evidence="1">The sequence shown here is derived from an EMBL/GenBank/DDBJ whole genome shotgun (WGS) entry which is preliminary data.</text>
</comment>
<organism evidence="1 2">
    <name type="scientific">Sulfitobacter pacificus</name>
    <dbReference type="NCBI Taxonomy" id="1499314"/>
    <lineage>
        <taxon>Bacteria</taxon>
        <taxon>Pseudomonadati</taxon>
        <taxon>Pseudomonadota</taxon>
        <taxon>Alphaproteobacteria</taxon>
        <taxon>Rhodobacterales</taxon>
        <taxon>Roseobacteraceae</taxon>
        <taxon>Sulfitobacter</taxon>
    </lineage>
</organism>
<reference evidence="1" key="2">
    <citation type="submission" date="2023-01" db="EMBL/GenBank/DDBJ databases">
        <title>Draft genome sequence of Sulfitobacter pacificus strain NBRC 109915.</title>
        <authorList>
            <person name="Sun Q."/>
            <person name="Mori K."/>
        </authorList>
    </citation>
    <scope>NUCLEOTIDE SEQUENCE</scope>
    <source>
        <strain evidence="1">NBRC 109915</strain>
    </source>
</reference>
<evidence type="ECO:0000313" key="2">
    <source>
        <dbReference type="Proteomes" id="UP001161388"/>
    </source>
</evidence>
<gene>
    <name evidence="1" type="ORF">GCM10007927_19140</name>
</gene>
<proteinExistence type="predicted"/>
<name>A0ABQ5VJ34_9RHOB</name>
<dbReference type="Proteomes" id="UP001161388">
    <property type="component" value="Unassembled WGS sequence"/>
</dbReference>
<keyword evidence="2" id="KW-1185">Reference proteome</keyword>
<sequence length="88" mass="9711">MTPFLRGTHATGIGLCCGGKSKGQNGEYKYRAKTHGVLLGTVGTYVNYDRRTSIPWAEQVSLNETGAEARFGVFQETKRPTVQILFKD</sequence>